<feature type="region of interest" description="Disordered" evidence="1">
    <location>
        <begin position="65"/>
        <end position="122"/>
    </location>
</feature>
<dbReference type="AlphaFoldDB" id="A0A8H4UFQ4"/>
<dbReference type="EMBL" id="JABEYC010000645">
    <property type="protein sequence ID" value="KAF4975404.1"/>
    <property type="molecule type" value="Genomic_DNA"/>
</dbReference>
<accession>A0A8H4UFQ4</accession>
<evidence type="ECO:0000256" key="1">
    <source>
        <dbReference type="SAM" id="MobiDB-lite"/>
    </source>
</evidence>
<feature type="compositionally biased region" description="Basic and acidic residues" evidence="1">
    <location>
        <begin position="65"/>
        <end position="83"/>
    </location>
</feature>
<gene>
    <name evidence="2" type="ORF">FZEAL_7813</name>
</gene>
<name>A0A8H4UFQ4_9HYPO</name>
<protein>
    <submittedName>
        <fullName evidence="2">Uncharacterized protein</fullName>
    </submittedName>
</protein>
<evidence type="ECO:0000313" key="3">
    <source>
        <dbReference type="Proteomes" id="UP000635477"/>
    </source>
</evidence>
<organism evidence="2 3">
    <name type="scientific">Fusarium zealandicum</name>
    <dbReference type="NCBI Taxonomy" id="1053134"/>
    <lineage>
        <taxon>Eukaryota</taxon>
        <taxon>Fungi</taxon>
        <taxon>Dikarya</taxon>
        <taxon>Ascomycota</taxon>
        <taxon>Pezizomycotina</taxon>
        <taxon>Sordariomycetes</taxon>
        <taxon>Hypocreomycetidae</taxon>
        <taxon>Hypocreales</taxon>
        <taxon>Nectriaceae</taxon>
        <taxon>Fusarium</taxon>
        <taxon>Fusarium staphyleae species complex</taxon>
    </lineage>
</organism>
<comment type="caution">
    <text evidence="2">The sequence shown here is derived from an EMBL/GenBank/DDBJ whole genome shotgun (WGS) entry which is preliminary data.</text>
</comment>
<dbReference type="Proteomes" id="UP000635477">
    <property type="component" value="Unassembled WGS sequence"/>
</dbReference>
<sequence>MARRSTASEPPRGHGHKSDRHRQQETPPHRKRPLPQQECGFDWTPGVVLGLLGALAYLNYDFDKYRKNHDVDEREQRREKGEGEGAGSESGRGRRRHRSRGGHEDEGEDEYYSRGGGRRVSR</sequence>
<reference evidence="2" key="2">
    <citation type="submission" date="2020-05" db="EMBL/GenBank/DDBJ databases">
        <authorList>
            <person name="Kim H.-S."/>
            <person name="Proctor R.H."/>
            <person name="Brown D.W."/>
        </authorList>
    </citation>
    <scope>NUCLEOTIDE SEQUENCE</scope>
    <source>
        <strain evidence="2">NRRL 22465</strain>
    </source>
</reference>
<proteinExistence type="predicted"/>
<evidence type="ECO:0000313" key="2">
    <source>
        <dbReference type="EMBL" id="KAF4975404.1"/>
    </source>
</evidence>
<reference evidence="2" key="1">
    <citation type="journal article" date="2020" name="BMC Genomics">
        <title>Correction to: Identification and distribution of gene clusters required for synthesis of sphingolipid metabolism inhibitors in diverse species of the filamentous fungus Fusarium.</title>
        <authorList>
            <person name="Kim H.S."/>
            <person name="Lohmar J.M."/>
            <person name="Busman M."/>
            <person name="Brown D.W."/>
            <person name="Naumann T.A."/>
            <person name="Divon H.H."/>
            <person name="Lysoe E."/>
            <person name="Uhlig S."/>
            <person name="Proctor R.H."/>
        </authorList>
    </citation>
    <scope>NUCLEOTIDE SEQUENCE</scope>
    <source>
        <strain evidence="2">NRRL 22465</strain>
    </source>
</reference>
<keyword evidence="3" id="KW-1185">Reference proteome</keyword>
<feature type="region of interest" description="Disordered" evidence="1">
    <location>
        <begin position="1"/>
        <end position="43"/>
    </location>
</feature>